<comment type="caution">
    <text evidence="2">The sequence shown here is derived from an EMBL/GenBank/DDBJ whole genome shotgun (WGS) entry which is preliminary data.</text>
</comment>
<proteinExistence type="predicted"/>
<evidence type="ECO:0000313" key="2">
    <source>
        <dbReference type="EMBL" id="RUO74499.1"/>
    </source>
</evidence>
<reference evidence="3" key="1">
    <citation type="journal article" date="2018" name="Front. Microbiol.">
        <title>Genome-Based Analysis Reveals the Taxonomy and Diversity of the Family Idiomarinaceae.</title>
        <authorList>
            <person name="Liu Y."/>
            <person name="Lai Q."/>
            <person name="Shao Z."/>
        </authorList>
    </citation>
    <scope>NUCLEOTIDE SEQUENCE [LARGE SCALE GENOMIC DNA]</scope>
    <source>
        <strain evidence="3">c121</strain>
    </source>
</reference>
<name>A0A432Z9A3_9GAMM</name>
<accession>A0A432Z9A3</accession>
<gene>
    <name evidence="2" type="ORF">CWI80_03930</name>
</gene>
<feature type="chain" id="PRO_5019209473" evidence="1">
    <location>
        <begin position="21"/>
        <end position="296"/>
    </location>
</feature>
<sequence length="296" mass="32875">MRTLGVVLVFLFSIIGAVHASETYQLRVTAEISPDDAKDSLYIPHQAKRVQVDVIYNLNARRLDLASNYAFENPVIAGELTFIDAFGSEIEVAGKQTLSQPVAVSRAAYWVPPLSSEQRFFTYWWPETDASVLSYQLNLVANDGNDLFGNSLGNQWLALTEFENDMTFKESELVIAIRQQGERTILRLTIDVISIETIGADSDGDGVNEPNDMCSESLLDETVHFAGINTGVPNRVDELGCSLMDYYAACEEASNSSARNLFSYRGPTVCQTNVGYTLFNSGRISYTELRMLRNAM</sequence>
<feature type="signal peptide" evidence="1">
    <location>
        <begin position="1"/>
        <end position="20"/>
    </location>
</feature>
<dbReference type="Proteomes" id="UP000287022">
    <property type="component" value="Unassembled WGS sequence"/>
</dbReference>
<organism evidence="2 3">
    <name type="scientific">Pseudidiomarina sediminum</name>
    <dbReference type="NCBI Taxonomy" id="431675"/>
    <lineage>
        <taxon>Bacteria</taxon>
        <taxon>Pseudomonadati</taxon>
        <taxon>Pseudomonadota</taxon>
        <taxon>Gammaproteobacteria</taxon>
        <taxon>Alteromonadales</taxon>
        <taxon>Idiomarinaceae</taxon>
        <taxon>Pseudidiomarina</taxon>
    </lineage>
</organism>
<dbReference type="AlphaFoldDB" id="A0A432Z9A3"/>
<keyword evidence="1" id="KW-0732">Signal</keyword>
<dbReference type="EMBL" id="PIQE01000001">
    <property type="protein sequence ID" value="RUO74499.1"/>
    <property type="molecule type" value="Genomic_DNA"/>
</dbReference>
<evidence type="ECO:0000256" key="1">
    <source>
        <dbReference type="SAM" id="SignalP"/>
    </source>
</evidence>
<evidence type="ECO:0000313" key="3">
    <source>
        <dbReference type="Proteomes" id="UP000287022"/>
    </source>
</evidence>
<dbReference type="STRING" id="1122124.GCA_000423165_00611"/>
<keyword evidence="3" id="KW-1185">Reference proteome</keyword>
<dbReference type="RefSeq" id="WP_026861652.1">
    <property type="nucleotide sequence ID" value="NZ_PIQE01000001.1"/>
</dbReference>
<protein>
    <submittedName>
        <fullName evidence="2">Uncharacterized protein</fullName>
    </submittedName>
</protein>